<gene>
    <name evidence="2" type="ORF">HD556DRAFT_1450957</name>
</gene>
<dbReference type="RefSeq" id="XP_041152692.1">
    <property type="nucleotide sequence ID" value="XM_041307859.1"/>
</dbReference>
<dbReference type="AlphaFoldDB" id="A0A9P7DAP0"/>
<name>A0A9P7DAP0_9AGAM</name>
<dbReference type="OrthoDB" id="2633096at2759"/>
<accession>A0A9P7DAP0</accession>
<comment type="caution">
    <text evidence="2">The sequence shown here is derived from an EMBL/GenBank/DDBJ whole genome shotgun (WGS) entry which is preliminary data.</text>
</comment>
<protein>
    <submittedName>
        <fullName evidence="2">Uncharacterized protein</fullName>
    </submittedName>
</protein>
<keyword evidence="3" id="KW-1185">Reference proteome</keyword>
<reference evidence="2" key="1">
    <citation type="journal article" date="2020" name="New Phytol.">
        <title>Comparative genomics reveals dynamic genome evolution in host specialist ectomycorrhizal fungi.</title>
        <authorList>
            <person name="Lofgren L.A."/>
            <person name="Nguyen N.H."/>
            <person name="Vilgalys R."/>
            <person name="Ruytinx J."/>
            <person name="Liao H.L."/>
            <person name="Branco S."/>
            <person name="Kuo A."/>
            <person name="LaButti K."/>
            <person name="Lipzen A."/>
            <person name="Andreopoulos W."/>
            <person name="Pangilinan J."/>
            <person name="Riley R."/>
            <person name="Hundley H."/>
            <person name="Na H."/>
            <person name="Barry K."/>
            <person name="Grigoriev I.V."/>
            <person name="Stajich J.E."/>
            <person name="Kennedy P.G."/>
        </authorList>
    </citation>
    <scope>NUCLEOTIDE SEQUENCE</scope>
    <source>
        <strain evidence="2">S12</strain>
    </source>
</reference>
<evidence type="ECO:0000313" key="3">
    <source>
        <dbReference type="Proteomes" id="UP000719766"/>
    </source>
</evidence>
<organism evidence="2 3">
    <name type="scientific">Suillus plorans</name>
    <dbReference type="NCBI Taxonomy" id="116603"/>
    <lineage>
        <taxon>Eukaryota</taxon>
        <taxon>Fungi</taxon>
        <taxon>Dikarya</taxon>
        <taxon>Basidiomycota</taxon>
        <taxon>Agaricomycotina</taxon>
        <taxon>Agaricomycetes</taxon>
        <taxon>Agaricomycetidae</taxon>
        <taxon>Boletales</taxon>
        <taxon>Suillineae</taxon>
        <taxon>Suillaceae</taxon>
        <taxon>Suillus</taxon>
    </lineage>
</organism>
<feature type="region of interest" description="Disordered" evidence="1">
    <location>
        <begin position="469"/>
        <end position="490"/>
    </location>
</feature>
<dbReference type="EMBL" id="JABBWE010000116">
    <property type="protein sequence ID" value="KAG1785207.1"/>
    <property type="molecule type" value="Genomic_DNA"/>
</dbReference>
<evidence type="ECO:0000256" key="1">
    <source>
        <dbReference type="SAM" id="MobiDB-lite"/>
    </source>
</evidence>
<dbReference type="GeneID" id="64601623"/>
<sequence>MPPHRSKKAKPGAILSGISRAGPGEADVGNMVPQGASNLSRNCGELLQYPSTTLSNMLGIYCHMCCDVIEPGFQHQCNNCHALVCEQFVPRSSGCIVYGSVVCSKEEFLCPICARTGKKKDSPLPYVYAGFGRRKKVKMEWPMCLVNLNVESSEEDYLATTTKLFIRTLPITQGVHTSEFKNLADGIELIHKAIKAGCPPNSFVIINTDLDEVTKGNAVVLDIVAKSLGEEFLECMGAASSAAKSDATINIMATGKKPWCDLTAKARGGQRVLLLVGSYPAIRFHHHFESLMVLVKNEKFNFVLGFGGSGSSISQISHTVRSLIVETGVFGQTDPWSALRDILTSNHQVLDHTTVVVLYTTTASGSRQIECRQIGKDTPASRAFGYKFKMCGKAGCDPGLKGIQVYNQKGKVRVRCTLCHWKSAWARNDEDNEHFKRVNSLTAPQIFWHHFPPSNDLQQFFVKLKQREPEGTSWKKGGEARGKKCKTPTSQLPEDAQTLDFVSEYSLTMDIDE</sequence>
<evidence type="ECO:0000313" key="2">
    <source>
        <dbReference type="EMBL" id="KAG1785207.1"/>
    </source>
</evidence>
<dbReference type="Proteomes" id="UP000719766">
    <property type="component" value="Unassembled WGS sequence"/>
</dbReference>
<proteinExistence type="predicted"/>